<dbReference type="ChiTaRS" id="UNC13C">
    <property type="organism name" value="human"/>
</dbReference>
<protein>
    <submittedName>
        <fullName evidence="1">Alternative protein UNC13C</fullName>
    </submittedName>
</protein>
<reference evidence="1" key="1">
    <citation type="journal article" date="2013" name="PLoS ONE">
        <title>Direct detection of alternative open reading frames translation products in human significantly expands the proteome.</title>
        <authorList>
            <person name="Vanderperre B."/>
            <person name="Lucier J.-F."/>
            <person name="Motard J."/>
            <person name="Tremblay G."/>
            <person name="Vanderperre S."/>
            <person name="Wisztorski M."/>
            <person name="Salzet M."/>
            <person name="Boisvert F.-M."/>
            <person name="Roucou X."/>
        </authorList>
    </citation>
    <scope>NUCLEOTIDE SEQUENCE</scope>
</reference>
<sequence length="47" mass="5639">MSQVPHLTLMSTRSPITIKQRMRKIILNQWLTMKQIMLKSWNKSLLN</sequence>
<proteinExistence type="predicted"/>
<dbReference type="AlphaFoldDB" id="L8E9P5"/>
<gene>
    <name evidence="1" type="primary">UNC13C</name>
</gene>
<accession>L8E9P5</accession>
<dbReference type="OrthoDB" id="5831756at2759"/>
<name>L8E9P5_HUMAN</name>
<dbReference type="EMBL" id="HF583571">
    <property type="protein sequence ID" value="CCQ43068.1"/>
    <property type="molecule type" value="Genomic_DNA"/>
</dbReference>
<evidence type="ECO:0000313" key="1">
    <source>
        <dbReference type="EMBL" id="CCQ43068.1"/>
    </source>
</evidence>
<organism evidence="1">
    <name type="scientific">Homo sapiens</name>
    <name type="common">Human</name>
    <dbReference type="NCBI Taxonomy" id="9606"/>
    <lineage>
        <taxon>Eukaryota</taxon>
        <taxon>Metazoa</taxon>
        <taxon>Chordata</taxon>
        <taxon>Craniata</taxon>
        <taxon>Vertebrata</taxon>
        <taxon>Euteleostomi</taxon>
        <taxon>Mammalia</taxon>
        <taxon>Eutheria</taxon>
        <taxon>Euarchontoglires</taxon>
        <taxon>Primates</taxon>
        <taxon>Haplorrhini</taxon>
        <taxon>Catarrhini</taxon>
        <taxon>Hominidae</taxon>
        <taxon>Homo</taxon>
    </lineage>
</organism>